<dbReference type="GO" id="GO:0000981">
    <property type="term" value="F:DNA-binding transcription factor activity, RNA polymerase II-specific"/>
    <property type="evidence" value="ECO:0007669"/>
    <property type="project" value="TreeGrafter"/>
</dbReference>
<evidence type="ECO:0000256" key="7">
    <source>
        <dbReference type="ARBA" id="ARBA00023242"/>
    </source>
</evidence>
<evidence type="ECO:0000256" key="5">
    <source>
        <dbReference type="ARBA" id="ARBA00023159"/>
    </source>
</evidence>
<dbReference type="PANTHER" id="PTHR23334:SF27">
    <property type="entry name" value="CCAAT_ENHANCER-BINDING PROTEIN EPSILON"/>
    <property type="match status" value="1"/>
</dbReference>
<keyword evidence="6" id="KW-0804">Transcription</keyword>
<feature type="coiled-coil region" evidence="8">
    <location>
        <begin position="207"/>
        <end position="234"/>
    </location>
</feature>
<name>A0A8C5PNI8_9ANUR</name>
<dbReference type="Pfam" id="PF07716">
    <property type="entry name" value="bZIP_2"/>
    <property type="match status" value="1"/>
</dbReference>
<reference evidence="11" key="2">
    <citation type="submission" date="2025-09" db="UniProtKB">
        <authorList>
            <consortium name="Ensembl"/>
        </authorList>
    </citation>
    <scope>IDENTIFICATION</scope>
</reference>
<dbReference type="InterPro" id="IPR004827">
    <property type="entry name" value="bZIP"/>
</dbReference>
<dbReference type="GeneTree" id="ENSGT00940000161681"/>
<dbReference type="GO" id="GO:0030099">
    <property type="term" value="P:myeloid cell differentiation"/>
    <property type="evidence" value="ECO:0007669"/>
    <property type="project" value="TreeGrafter"/>
</dbReference>
<evidence type="ECO:0000256" key="4">
    <source>
        <dbReference type="ARBA" id="ARBA00023125"/>
    </source>
</evidence>
<evidence type="ECO:0000259" key="10">
    <source>
        <dbReference type="PROSITE" id="PS50217"/>
    </source>
</evidence>
<dbReference type="FunFam" id="1.20.5.170:FF:000028">
    <property type="entry name" value="CCAAT/enhancer-binding protein beta"/>
    <property type="match status" value="1"/>
</dbReference>
<keyword evidence="4" id="KW-0238">DNA-binding</keyword>
<evidence type="ECO:0000256" key="2">
    <source>
        <dbReference type="ARBA" id="ARBA00006951"/>
    </source>
</evidence>
<dbReference type="PANTHER" id="PTHR23334">
    <property type="entry name" value="CCAAT/ENHANCER BINDING PROTEIN"/>
    <property type="match status" value="1"/>
</dbReference>
<keyword evidence="7" id="KW-0539">Nucleus</keyword>
<dbReference type="Gene3D" id="1.20.5.170">
    <property type="match status" value="1"/>
</dbReference>
<dbReference type="PROSITE" id="PS50217">
    <property type="entry name" value="BZIP"/>
    <property type="match status" value="1"/>
</dbReference>
<evidence type="ECO:0000313" key="12">
    <source>
        <dbReference type="Proteomes" id="UP000694569"/>
    </source>
</evidence>
<feature type="compositionally biased region" description="Polar residues" evidence="9">
    <location>
        <begin position="15"/>
        <end position="30"/>
    </location>
</feature>
<dbReference type="Ensembl" id="ENSLLET00000026236.1">
    <property type="protein sequence ID" value="ENSLLEP00000025269.1"/>
    <property type="gene ID" value="ENSLLEG00000016046.1"/>
</dbReference>
<dbReference type="GO" id="GO:0000978">
    <property type="term" value="F:RNA polymerase II cis-regulatory region sequence-specific DNA binding"/>
    <property type="evidence" value="ECO:0007669"/>
    <property type="project" value="TreeGrafter"/>
</dbReference>
<dbReference type="Proteomes" id="UP000694569">
    <property type="component" value="Unplaced"/>
</dbReference>
<dbReference type="GO" id="GO:0006351">
    <property type="term" value="P:DNA-templated transcription"/>
    <property type="evidence" value="ECO:0007669"/>
    <property type="project" value="InterPro"/>
</dbReference>
<keyword evidence="3" id="KW-0805">Transcription regulation</keyword>
<evidence type="ECO:0000256" key="1">
    <source>
        <dbReference type="ARBA" id="ARBA00004123"/>
    </source>
</evidence>
<comment type="similarity">
    <text evidence="2">Belongs to the bZIP family. C/EBP subfamily.</text>
</comment>
<dbReference type="SMART" id="SM00338">
    <property type="entry name" value="BRLZ"/>
    <property type="match status" value="1"/>
</dbReference>
<reference evidence="11" key="1">
    <citation type="submission" date="2025-08" db="UniProtKB">
        <authorList>
            <consortium name="Ensembl"/>
        </authorList>
    </citation>
    <scope>IDENTIFICATION</scope>
</reference>
<keyword evidence="5" id="KW-0010">Activator</keyword>
<accession>A0A8C5PNI8</accession>
<gene>
    <name evidence="11" type="primary">CEBPE</name>
</gene>
<evidence type="ECO:0000313" key="11">
    <source>
        <dbReference type="Ensembl" id="ENSLLEP00000025269.1"/>
    </source>
</evidence>
<feature type="region of interest" description="Disordered" evidence="9">
    <location>
        <begin position="1"/>
        <end position="34"/>
    </location>
</feature>
<keyword evidence="8" id="KW-0175">Coiled coil</keyword>
<dbReference type="AlphaFoldDB" id="A0A8C5PNI8"/>
<dbReference type="InterPro" id="IPR031106">
    <property type="entry name" value="C/EBP"/>
</dbReference>
<dbReference type="GO" id="GO:0005634">
    <property type="term" value="C:nucleus"/>
    <property type="evidence" value="ECO:0007669"/>
    <property type="project" value="UniProtKB-SubCell"/>
</dbReference>
<evidence type="ECO:0000256" key="8">
    <source>
        <dbReference type="SAM" id="Coils"/>
    </source>
</evidence>
<sequence length="252" mass="28232">MMSQSSYYECEKRGQTSGYPSRMGGNQSEMGGNLCDHEASVDLSTYIDTGEELLSDLFPLKQERLKGTYSYMPPEGMLPAALYGYPPMAQDRRLGCYESGGVIVKEETRGPHRNVCNTLQYQASQCGQTSVHLPPSMEGIHPALRVLKGSMSGMLPNSPMKDPANKGKKCLSKDSMEYRLRRERNNIAVRKSRDKAKRRNMETHQRALEFMTENEKLRIRIQQLTQELDALKGVFRQIPEAATLSKGPGGCS</sequence>
<feature type="domain" description="BZIP" evidence="10">
    <location>
        <begin position="175"/>
        <end position="238"/>
    </location>
</feature>
<organism evidence="11 12">
    <name type="scientific">Leptobrachium leishanense</name>
    <name type="common">Leishan spiny toad</name>
    <dbReference type="NCBI Taxonomy" id="445787"/>
    <lineage>
        <taxon>Eukaryota</taxon>
        <taxon>Metazoa</taxon>
        <taxon>Chordata</taxon>
        <taxon>Craniata</taxon>
        <taxon>Vertebrata</taxon>
        <taxon>Euteleostomi</taxon>
        <taxon>Amphibia</taxon>
        <taxon>Batrachia</taxon>
        <taxon>Anura</taxon>
        <taxon>Pelobatoidea</taxon>
        <taxon>Megophryidae</taxon>
        <taxon>Leptobrachium</taxon>
    </lineage>
</organism>
<comment type="subcellular location">
    <subcellularLocation>
        <location evidence="1">Nucleus</location>
    </subcellularLocation>
</comment>
<protein>
    <submittedName>
        <fullName evidence="11">CCAAT enhancer binding protein epsilon</fullName>
    </submittedName>
</protein>
<evidence type="ECO:0000256" key="6">
    <source>
        <dbReference type="ARBA" id="ARBA00023163"/>
    </source>
</evidence>
<dbReference type="InterPro" id="IPR046347">
    <property type="entry name" value="bZIP_sf"/>
</dbReference>
<proteinExistence type="inferred from homology"/>
<dbReference type="SUPFAM" id="SSF57959">
    <property type="entry name" value="Leucine zipper domain"/>
    <property type="match status" value="1"/>
</dbReference>
<keyword evidence="12" id="KW-1185">Reference proteome</keyword>
<evidence type="ECO:0000256" key="9">
    <source>
        <dbReference type="SAM" id="MobiDB-lite"/>
    </source>
</evidence>
<dbReference type="OrthoDB" id="10032067at2759"/>
<evidence type="ECO:0000256" key="3">
    <source>
        <dbReference type="ARBA" id="ARBA00023015"/>
    </source>
</evidence>